<reference evidence="2" key="1">
    <citation type="journal article" date="2014" name="Int. J. Syst. Evol. Microbiol.">
        <title>Complete genome sequence of Corynebacterium casei LMG S-19264T (=DSM 44701T), isolated from a smear-ripened cheese.</title>
        <authorList>
            <consortium name="US DOE Joint Genome Institute (JGI-PGF)"/>
            <person name="Walter F."/>
            <person name="Albersmeier A."/>
            <person name="Kalinowski J."/>
            <person name="Ruckert C."/>
        </authorList>
    </citation>
    <scope>NUCLEOTIDE SEQUENCE</scope>
    <source>
        <strain evidence="2">KCTC 42590</strain>
    </source>
</reference>
<feature type="domain" description="Beta-lactamase-related" evidence="1">
    <location>
        <begin position="61"/>
        <end position="373"/>
    </location>
</feature>
<evidence type="ECO:0000313" key="2">
    <source>
        <dbReference type="EMBL" id="GHF28735.1"/>
    </source>
</evidence>
<protein>
    <recommendedName>
        <fullName evidence="1">Beta-lactamase-related domain-containing protein</fullName>
    </recommendedName>
</protein>
<sequence length="489" mass="52955">MSLTFKNLFILAFFVPGLSVTDALIAEDSAESPSAAIIALEQGLRPKYGVKGQEEVLWSLKDRMAHYKVPAVSIAVAIDGKLAWAKAYGVRSSATGKPVDTESLFQAASISKPIAGLGALRLVEEGALQLDTPVNAQLKNWKIVDNDFTKKSPVTLRHLLSHRSGATVHGFRGYAIDEEIPTTVEILNGAAPANSAPVVIRNLPGAAYKYSGGGYTIMQLLMEDTFGESFTHIIQEKILNPAGMLLSRYERPDDGGNYAVAHTGRDSSPLNGEYHLYPEYAAAGLWTTPSELVHLGSQIAQARNNEDGLISQNLLQEMIPDSAEENGLGFGLNNDGDGVAFVHSGRNVGFTARWITYADGRASVAVMTNADTGHDLIAEILSGLGNIYGWKQDAYTEFEVVSLNKEQLDAVAGTYKFSAEDDEAAIEITAESGMLWAESVLFQRSRFHAISDSRFFLPSGLTFELKIPEDGSTPELIVMDEIHLIKADQ</sequence>
<reference evidence="2" key="2">
    <citation type="submission" date="2020-09" db="EMBL/GenBank/DDBJ databases">
        <authorList>
            <person name="Sun Q."/>
            <person name="Kim S."/>
        </authorList>
    </citation>
    <scope>NUCLEOTIDE SEQUENCE</scope>
    <source>
        <strain evidence="2">KCTC 42590</strain>
    </source>
</reference>
<keyword evidence="3" id="KW-1185">Reference proteome</keyword>
<dbReference type="PANTHER" id="PTHR46825:SF12">
    <property type="entry name" value="PENICILLIN-BINDING PROTEIN 4"/>
    <property type="match status" value="1"/>
</dbReference>
<proteinExistence type="predicted"/>
<evidence type="ECO:0000259" key="1">
    <source>
        <dbReference type="Pfam" id="PF00144"/>
    </source>
</evidence>
<dbReference type="SUPFAM" id="SSF56601">
    <property type="entry name" value="beta-lactamase/transpeptidase-like"/>
    <property type="match status" value="1"/>
</dbReference>
<dbReference type="InterPro" id="IPR012338">
    <property type="entry name" value="Beta-lactam/transpept-like"/>
</dbReference>
<dbReference type="InterPro" id="IPR001466">
    <property type="entry name" value="Beta-lactam-related"/>
</dbReference>
<name>A0A919E9Y2_9PROT</name>
<dbReference type="InterPro" id="IPR050491">
    <property type="entry name" value="AmpC-like"/>
</dbReference>
<dbReference type="Pfam" id="PF00144">
    <property type="entry name" value="Beta-lactamase"/>
    <property type="match status" value="1"/>
</dbReference>
<gene>
    <name evidence="2" type="ORF">GCM10017044_24970</name>
</gene>
<dbReference type="Proteomes" id="UP000630923">
    <property type="component" value="Unassembled WGS sequence"/>
</dbReference>
<organism evidence="2 3">
    <name type="scientific">Kordiimonas sediminis</name>
    <dbReference type="NCBI Taxonomy" id="1735581"/>
    <lineage>
        <taxon>Bacteria</taxon>
        <taxon>Pseudomonadati</taxon>
        <taxon>Pseudomonadota</taxon>
        <taxon>Alphaproteobacteria</taxon>
        <taxon>Kordiimonadales</taxon>
        <taxon>Kordiimonadaceae</taxon>
        <taxon>Kordiimonas</taxon>
    </lineage>
</organism>
<dbReference type="AlphaFoldDB" id="A0A919E9Y2"/>
<dbReference type="Gene3D" id="3.40.710.10">
    <property type="entry name" value="DD-peptidase/beta-lactamase superfamily"/>
    <property type="match status" value="1"/>
</dbReference>
<comment type="caution">
    <text evidence="2">The sequence shown here is derived from an EMBL/GenBank/DDBJ whole genome shotgun (WGS) entry which is preliminary data.</text>
</comment>
<dbReference type="EMBL" id="BNCI01000002">
    <property type="protein sequence ID" value="GHF28735.1"/>
    <property type="molecule type" value="Genomic_DNA"/>
</dbReference>
<evidence type="ECO:0000313" key="3">
    <source>
        <dbReference type="Proteomes" id="UP000630923"/>
    </source>
</evidence>
<dbReference type="PANTHER" id="PTHR46825">
    <property type="entry name" value="D-ALANYL-D-ALANINE-CARBOXYPEPTIDASE/ENDOPEPTIDASE AMPH"/>
    <property type="match status" value="1"/>
</dbReference>
<accession>A0A919E9Y2</accession>
<dbReference type="RefSeq" id="WP_191253452.1">
    <property type="nucleotide sequence ID" value="NZ_BNCI01000002.1"/>
</dbReference>